<dbReference type="Gene3D" id="3.40.630.30">
    <property type="match status" value="1"/>
</dbReference>
<dbReference type="GO" id="GO:0016747">
    <property type="term" value="F:acyltransferase activity, transferring groups other than amino-acyl groups"/>
    <property type="evidence" value="ECO:0007669"/>
    <property type="project" value="InterPro"/>
</dbReference>
<evidence type="ECO:0000259" key="2">
    <source>
        <dbReference type="PROSITE" id="PS51186"/>
    </source>
</evidence>
<feature type="compositionally biased region" description="Basic and acidic residues" evidence="1">
    <location>
        <begin position="236"/>
        <end position="248"/>
    </location>
</feature>
<dbReference type="SUPFAM" id="SSF55729">
    <property type="entry name" value="Acyl-CoA N-acyltransferases (Nat)"/>
    <property type="match status" value="1"/>
</dbReference>
<sequence>MAQNYNNNGTLTLEKKRSLSPEAIEEVRIVDISECEQASQCLYEAFAVDEVARYFLDTDDMAKCSEERKWKLHCDIIRYLTAGHICKGIVTTIGPNYDAVALWLPPHTNTDDWWTFFRSGMWRLYYQLSSEGRKRFFTEFFPLLHDTKHDVLGERDEDSYYLVYLGSKPSARGKGYARKLIEHMTSRADEEGKPTYLESSAEVNVSYYKKYGFEHTMDIELERGPKPIKLHIMVREPKPTAEDAKKETGSSVKIQTL</sequence>
<dbReference type="PANTHER" id="PTHR42791">
    <property type="entry name" value="GNAT FAMILY ACETYLTRANSFERASE"/>
    <property type="match status" value="1"/>
</dbReference>
<evidence type="ECO:0000313" key="3">
    <source>
        <dbReference type="EMBL" id="KAF4636177.1"/>
    </source>
</evidence>
<organism evidence="3 4">
    <name type="scientific">Cudoniella acicularis</name>
    <dbReference type="NCBI Taxonomy" id="354080"/>
    <lineage>
        <taxon>Eukaryota</taxon>
        <taxon>Fungi</taxon>
        <taxon>Dikarya</taxon>
        <taxon>Ascomycota</taxon>
        <taxon>Pezizomycotina</taxon>
        <taxon>Leotiomycetes</taxon>
        <taxon>Helotiales</taxon>
        <taxon>Tricladiaceae</taxon>
        <taxon>Cudoniella</taxon>
    </lineage>
</organism>
<dbReference type="Pfam" id="PF13508">
    <property type="entry name" value="Acetyltransf_7"/>
    <property type="match status" value="1"/>
</dbReference>
<dbReference type="EMBL" id="JAAMPI010000079">
    <property type="protein sequence ID" value="KAF4636177.1"/>
    <property type="molecule type" value="Genomic_DNA"/>
</dbReference>
<accession>A0A8H4W6Z8</accession>
<evidence type="ECO:0000313" key="4">
    <source>
        <dbReference type="Proteomes" id="UP000566819"/>
    </source>
</evidence>
<gene>
    <name evidence="3" type="ORF">G7Y89_g1918</name>
</gene>
<dbReference type="InterPro" id="IPR016181">
    <property type="entry name" value="Acyl_CoA_acyltransferase"/>
</dbReference>
<reference evidence="3 4" key="1">
    <citation type="submission" date="2020-03" db="EMBL/GenBank/DDBJ databases">
        <title>Draft Genome Sequence of Cudoniella acicularis.</title>
        <authorList>
            <person name="Buettner E."/>
            <person name="Kellner H."/>
        </authorList>
    </citation>
    <scope>NUCLEOTIDE SEQUENCE [LARGE SCALE GENOMIC DNA]</scope>
    <source>
        <strain evidence="3 4">DSM 108380</strain>
    </source>
</reference>
<feature type="region of interest" description="Disordered" evidence="1">
    <location>
        <begin position="236"/>
        <end position="257"/>
    </location>
</feature>
<dbReference type="PANTHER" id="PTHR42791:SF1">
    <property type="entry name" value="N-ACETYLTRANSFERASE DOMAIN-CONTAINING PROTEIN"/>
    <property type="match status" value="1"/>
</dbReference>
<protein>
    <recommendedName>
        <fullName evidence="2">N-acetyltransferase domain-containing protein</fullName>
    </recommendedName>
</protein>
<evidence type="ECO:0000256" key="1">
    <source>
        <dbReference type="SAM" id="MobiDB-lite"/>
    </source>
</evidence>
<dbReference type="OrthoDB" id="410198at2759"/>
<dbReference type="CDD" id="cd04301">
    <property type="entry name" value="NAT_SF"/>
    <property type="match status" value="1"/>
</dbReference>
<feature type="domain" description="N-acetyltransferase" evidence="2">
    <location>
        <begin position="100"/>
        <end position="241"/>
    </location>
</feature>
<proteinExistence type="predicted"/>
<name>A0A8H4W6Z8_9HELO</name>
<comment type="caution">
    <text evidence="3">The sequence shown here is derived from an EMBL/GenBank/DDBJ whole genome shotgun (WGS) entry which is preliminary data.</text>
</comment>
<keyword evidence="4" id="KW-1185">Reference proteome</keyword>
<dbReference type="AlphaFoldDB" id="A0A8H4W6Z8"/>
<dbReference type="PROSITE" id="PS51186">
    <property type="entry name" value="GNAT"/>
    <property type="match status" value="1"/>
</dbReference>
<dbReference type="Proteomes" id="UP000566819">
    <property type="component" value="Unassembled WGS sequence"/>
</dbReference>
<dbReference type="InterPro" id="IPR000182">
    <property type="entry name" value="GNAT_dom"/>
</dbReference>
<dbReference type="InterPro" id="IPR052523">
    <property type="entry name" value="Trichothecene_AcTrans"/>
</dbReference>